<evidence type="ECO:0000313" key="4">
    <source>
        <dbReference type="Proteomes" id="UP001055101"/>
    </source>
</evidence>
<keyword evidence="2" id="KW-0732">Signal</keyword>
<dbReference type="InterPro" id="IPR005624">
    <property type="entry name" value="PduO/GlcC-like"/>
</dbReference>
<evidence type="ECO:0000256" key="1">
    <source>
        <dbReference type="SAM" id="MobiDB-lite"/>
    </source>
</evidence>
<keyword evidence="4" id="KW-1185">Reference proteome</keyword>
<evidence type="ECO:0000256" key="2">
    <source>
        <dbReference type="SAM" id="SignalP"/>
    </source>
</evidence>
<feature type="region of interest" description="Disordered" evidence="1">
    <location>
        <begin position="159"/>
        <end position="179"/>
    </location>
</feature>
<protein>
    <recommendedName>
        <fullName evidence="5">Heme-binding protein</fullName>
    </recommendedName>
</protein>
<reference evidence="3" key="2">
    <citation type="submission" date="2021-08" db="EMBL/GenBank/DDBJ databases">
        <authorList>
            <person name="Tani A."/>
            <person name="Ola A."/>
            <person name="Ogura Y."/>
            <person name="Katsura K."/>
            <person name="Hayashi T."/>
        </authorList>
    </citation>
    <scope>NUCLEOTIDE SEQUENCE</scope>
    <source>
        <strain evidence="3">DSM 23674</strain>
    </source>
</reference>
<reference evidence="3" key="1">
    <citation type="journal article" date="2021" name="Front. Microbiol.">
        <title>Comprehensive Comparative Genomics and Phenotyping of Methylobacterium Species.</title>
        <authorList>
            <person name="Alessa O."/>
            <person name="Ogura Y."/>
            <person name="Fujitani Y."/>
            <person name="Takami H."/>
            <person name="Hayashi T."/>
            <person name="Sahin N."/>
            <person name="Tani A."/>
        </authorList>
    </citation>
    <scope>NUCLEOTIDE SEQUENCE</scope>
    <source>
        <strain evidence="3">DSM 23674</strain>
    </source>
</reference>
<comment type="caution">
    <text evidence="3">The sequence shown here is derived from an EMBL/GenBank/DDBJ whole genome shotgun (WGS) entry which is preliminary data.</text>
</comment>
<evidence type="ECO:0000313" key="3">
    <source>
        <dbReference type="EMBL" id="GJE54133.1"/>
    </source>
</evidence>
<organism evidence="3 4">
    <name type="scientific">Methylobacterium thuringiense</name>
    <dbReference type="NCBI Taxonomy" id="1003091"/>
    <lineage>
        <taxon>Bacteria</taxon>
        <taxon>Pseudomonadati</taxon>
        <taxon>Pseudomonadota</taxon>
        <taxon>Alphaproteobacteria</taxon>
        <taxon>Hyphomicrobiales</taxon>
        <taxon>Methylobacteriaceae</taxon>
        <taxon>Methylobacterium</taxon>
    </lineage>
</organism>
<proteinExistence type="predicted"/>
<name>A0ABQ4TFG5_9HYPH</name>
<dbReference type="PANTHER" id="PTHR34309">
    <property type="entry name" value="SLR1406 PROTEIN"/>
    <property type="match status" value="1"/>
</dbReference>
<dbReference type="PANTHER" id="PTHR34309:SF1">
    <property type="entry name" value="PROTEIN GLCG"/>
    <property type="match status" value="1"/>
</dbReference>
<dbReference type="Gene3D" id="3.30.450.150">
    <property type="entry name" value="Haem-degrading domain"/>
    <property type="match status" value="1"/>
</dbReference>
<dbReference type="RefSeq" id="WP_187272442.1">
    <property type="nucleotide sequence ID" value="NZ_BPRA01000002.1"/>
</dbReference>
<feature type="signal peptide" evidence="2">
    <location>
        <begin position="1"/>
        <end position="22"/>
    </location>
</feature>
<dbReference type="Proteomes" id="UP001055101">
    <property type="component" value="Unassembled WGS sequence"/>
</dbReference>
<dbReference type="Pfam" id="PF03928">
    <property type="entry name" value="HbpS-like"/>
    <property type="match status" value="1"/>
</dbReference>
<dbReference type="InterPro" id="IPR038084">
    <property type="entry name" value="PduO/GlcC-like_sf"/>
</dbReference>
<evidence type="ECO:0008006" key="5">
    <source>
        <dbReference type="Google" id="ProtNLM"/>
    </source>
</evidence>
<dbReference type="SUPFAM" id="SSF143744">
    <property type="entry name" value="GlcG-like"/>
    <property type="match status" value="1"/>
</dbReference>
<accession>A0ABQ4TFG5</accession>
<dbReference type="InterPro" id="IPR052517">
    <property type="entry name" value="GlcG_carb_metab_protein"/>
</dbReference>
<dbReference type="EMBL" id="BPRA01000002">
    <property type="protein sequence ID" value="GJE54133.1"/>
    <property type="molecule type" value="Genomic_DNA"/>
</dbReference>
<feature type="chain" id="PRO_5047207841" description="Heme-binding protein" evidence="2">
    <location>
        <begin position="23"/>
        <end position="179"/>
    </location>
</feature>
<gene>
    <name evidence="3" type="ORF">EKPJFOCH_0606</name>
</gene>
<sequence>MRPIDFAVATLVLAIGTGSVCAHQPAPAAPNLPEKIPFGVPYGAPVGLEQARAIVSATQAEAEKRGWPMSIAVVYTHGDLVHFARMDGAQLASVGVSQRKARTAARWRRETRVFFEAYAKGPPIYGTLDPELAASPGGIPLIVDGKLIGAVGCSGGTSDQDVGRVSGGDRRPQVSGCRA</sequence>